<dbReference type="InterPro" id="IPR003594">
    <property type="entry name" value="HATPase_dom"/>
</dbReference>
<dbReference type="EMBL" id="JBHUIP010000005">
    <property type="protein sequence ID" value="MFD2262741.1"/>
    <property type="molecule type" value="Genomic_DNA"/>
</dbReference>
<keyword evidence="4" id="KW-1185">Reference proteome</keyword>
<dbReference type="GO" id="GO:0005524">
    <property type="term" value="F:ATP binding"/>
    <property type="evidence" value="ECO:0007669"/>
    <property type="project" value="UniProtKB-KW"/>
</dbReference>
<feature type="domain" description="Histidine kinase/HSP90-like ATPase" evidence="2">
    <location>
        <begin position="55"/>
        <end position="195"/>
    </location>
</feature>
<protein>
    <submittedName>
        <fullName evidence="3">ATP-binding protein</fullName>
    </submittedName>
</protein>
<comment type="caution">
    <text evidence="3">The sequence shown here is derived from an EMBL/GenBank/DDBJ whole genome shotgun (WGS) entry which is preliminary data.</text>
</comment>
<keyword evidence="3" id="KW-0067">ATP-binding</keyword>
<dbReference type="Pfam" id="PF13581">
    <property type="entry name" value="HATPase_c_2"/>
    <property type="match status" value="1"/>
</dbReference>
<keyword evidence="1" id="KW-0723">Serine/threonine-protein kinase</keyword>
<gene>
    <name evidence="3" type="ORF">ACFSM5_07560</name>
</gene>
<name>A0ABW5DS29_9PROT</name>
<evidence type="ECO:0000256" key="1">
    <source>
        <dbReference type="ARBA" id="ARBA00022527"/>
    </source>
</evidence>
<dbReference type="SUPFAM" id="SSF55874">
    <property type="entry name" value="ATPase domain of HSP90 chaperone/DNA topoisomerase II/histidine kinase"/>
    <property type="match status" value="1"/>
</dbReference>
<keyword evidence="1" id="KW-0418">Kinase</keyword>
<dbReference type="PANTHER" id="PTHR35526:SF3">
    <property type="entry name" value="ANTI-SIGMA-F FACTOR RSBW"/>
    <property type="match status" value="1"/>
</dbReference>
<keyword evidence="3" id="KW-0547">Nucleotide-binding</keyword>
<organism evidence="3 4">
    <name type="scientific">Lacibacterium aquatile</name>
    <dbReference type="NCBI Taxonomy" id="1168082"/>
    <lineage>
        <taxon>Bacteria</taxon>
        <taxon>Pseudomonadati</taxon>
        <taxon>Pseudomonadota</taxon>
        <taxon>Alphaproteobacteria</taxon>
        <taxon>Rhodospirillales</taxon>
        <taxon>Rhodospirillaceae</taxon>
    </lineage>
</organism>
<dbReference type="InterPro" id="IPR036890">
    <property type="entry name" value="HATPase_C_sf"/>
</dbReference>
<accession>A0ABW5DS29</accession>
<evidence type="ECO:0000313" key="4">
    <source>
        <dbReference type="Proteomes" id="UP001597295"/>
    </source>
</evidence>
<dbReference type="PANTHER" id="PTHR35526">
    <property type="entry name" value="ANTI-SIGMA-F FACTOR RSBW-RELATED"/>
    <property type="match status" value="1"/>
</dbReference>
<evidence type="ECO:0000313" key="3">
    <source>
        <dbReference type="EMBL" id="MFD2262741.1"/>
    </source>
</evidence>
<dbReference type="Proteomes" id="UP001597295">
    <property type="component" value="Unassembled WGS sequence"/>
</dbReference>
<dbReference type="Gene3D" id="3.30.565.10">
    <property type="entry name" value="Histidine kinase-like ATPase, C-terminal domain"/>
    <property type="match status" value="1"/>
</dbReference>
<dbReference type="InterPro" id="IPR050267">
    <property type="entry name" value="Anti-sigma-factor_SerPK"/>
</dbReference>
<reference evidence="4" key="1">
    <citation type="journal article" date="2019" name="Int. J. Syst. Evol. Microbiol.">
        <title>The Global Catalogue of Microorganisms (GCM) 10K type strain sequencing project: providing services to taxonomists for standard genome sequencing and annotation.</title>
        <authorList>
            <consortium name="The Broad Institute Genomics Platform"/>
            <consortium name="The Broad Institute Genome Sequencing Center for Infectious Disease"/>
            <person name="Wu L."/>
            <person name="Ma J."/>
        </authorList>
    </citation>
    <scope>NUCLEOTIDE SEQUENCE [LARGE SCALE GENOMIC DNA]</scope>
    <source>
        <strain evidence="4">CGMCC 1.19062</strain>
    </source>
</reference>
<keyword evidence="1" id="KW-0808">Transferase</keyword>
<sequence length="200" mass="20720">MPSLLTLATGPTALAEHPHQAEASLAPADRQAAQAAAAKPGALITLALTTVTAYQIDIVADVSRELTRQLSLDEEHLWKIETALSEAVGNALIHGNLALGSAAREIGDFAAHDDAVAEALEDPAKASRLLLLSVSRTSDGIDIIVQDSGEGFDPGPTPENPIEEAAGGSGRGVALIQALSDKVTFADHGRSICMSFQLQV</sequence>
<dbReference type="CDD" id="cd16936">
    <property type="entry name" value="HATPase_RsbW-like"/>
    <property type="match status" value="1"/>
</dbReference>
<evidence type="ECO:0000259" key="2">
    <source>
        <dbReference type="Pfam" id="PF13581"/>
    </source>
</evidence>
<proteinExistence type="predicted"/>
<dbReference type="RefSeq" id="WP_379875708.1">
    <property type="nucleotide sequence ID" value="NZ_JBHUIP010000005.1"/>
</dbReference>